<dbReference type="Gene3D" id="2.30.29.30">
    <property type="entry name" value="Pleckstrin-homology domain (PH domain)/Phosphotyrosine-binding domain (PTB)"/>
    <property type="match status" value="1"/>
</dbReference>
<dbReference type="GO" id="GO:0035256">
    <property type="term" value="F:G protein-coupled glutamate receptor binding"/>
    <property type="evidence" value="ECO:0007669"/>
    <property type="project" value="InterPro"/>
</dbReference>
<sequence>RIHFESLLFGCCVMIRRISSWREFGGDGSPTSNVGACLNPPWGKSSTPEPAGEKKRDAGEQPIFTTKAHVFQIDASTKKDWIAASKSSVNISFYYDSIRNTYRIISVDGSKAI</sequence>
<dbReference type="InterPro" id="IPR000697">
    <property type="entry name" value="WH1/EVH1_dom"/>
</dbReference>
<feature type="non-terminal residue" evidence="3">
    <location>
        <position position="113"/>
    </location>
</feature>
<proteinExistence type="predicted"/>
<dbReference type="PROSITE" id="PS50229">
    <property type="entry name" value="WH1"/>
    <property type="match status" value="1"/>
</dbReference>
<evidence type="ECO:0000256" key="1">
    <source>
        <dbReference type="SAM" id="MobiDB-lite"/>
    </source>
</evidence>
<dbReference type="EMBL" id="HACG01013863">
    <property type="protein sequence ID" value="CEK60728.1"/>
    <property type="molecule type" value="Transcribed_RNA"/>
</dbReference>
<dbReference type="InterPro" id="IPR045027">
    <property type="entry name" value="Homer"/>
</dbReference>
<feature type="non-terminal residue" evidence="3">
    <location>
        <position position="1"/>
    </location>
</feature>
<gene>
    <name evidence="3" type="primary">ORF40230</name>
</gene>
<accession>A0A0B6YWX0</accession>
<feature type="region of interest" description="Disordered" evidence="1">
    <location>
        <begin position="27"/>
        <end position="60"/>
    </location>
</feature>
<dbReference type="AlphaFoldDB" id="A0A0B6YWX0"/>
<reference evidence="3" key="1">
    <citation type="submission" date="2014-12" db="EMBL/GenBank/DDBJ databases">
        <title>Insight into the proteome of Arion vulgaris.</title>
        <authorList>
            <person name="Aradska J."/>
            <person name="Bulat T."/>
            <person name="Smidak R."/>
            <person name="Sarate P."/>
            <person name="Gangsoo J."/>
            <person name="Sialana F."/>
            <person name="Bilban M."/>
            <person name="Lubec G."/>
        </authorList>
    </citation>
    <scope>NUCLEOTIDE SEQUENCE</scope>
    <source>
        <tissue evidence="3">Skin</tissue>
    </source>
</reference>
<evidence type="ECO:0000313" key="3">
    <source>
        <dbReference type="EMBL" id="CEK60728.1"/>
    </source>
</evidence>
<feature type="domain" description="WH1" evidence="2">
    <location>
        <begin position="55"/>
        <end position="113"/>
    </location>
</feature>
<dbReference type="Pfam" id="PF00568">
    <property type="entry name" value="WH1"/>
    <property type="match status" value="1"/>
</dbReference>
<dbReference type="PANTHER" id="PTHR10918">
    <property type="entry name" value="HOMER"/>
    <property type="match status" value="1"/>
</dbReference>
<evidence type="ECO:0000259" key="2">
    <source>
        <dbReference type="PROSITE" id="PS50229"/>
    </source>
</evidence>
<dbReference type="SUPFAM" id="SSF50729">
    <property type="entry name" value="PH domain-like"/>
    <property type="match status" value="1"/>
</dbReference>
<organism evidence="3">
    <name type="scientific">Arion vulgaris</name>
    <dbReference type="NCBI Taxonomy" id="1028688"/>
    <lineage>
        <taxon>Eukaryota</taxon>
        <taxon>Metazoa</taxon>
        <taxon>Spiralia</taxon>
        <taxon>Lophotrochozoa</taxon>
        <taxon>Mollusca</taxon>
        <taxon>Gastropoda</taxon>
        <taxon>Heterobranchia</taxon>
        <taxon>Euthyneura</taxon>
        <taxon>Panpulmonata</taxon>
        <taxon>Eupulmonata</taxon>
        <taxon>Stylommatophora</taxon>
        <taxon>Helicina</taxon>
        <taxon>Arionoidea</taxon>
        <taxon>Arionidae</taxon>
        <taxon>Arion</taxon>
    </lineage>
</organism>
<name>A0A0B6YWX0_9EUPU</name>
<protein>
    <recommendedName>
        <fullName evidence="2">WH1 domain-containing protein</fullName>
    </recommendedName>
</protein>
<dbReference type="InterPro" id="IPR011993">
    <property type="entry name" value="PH-like_dom_sf"/>
</dbReference>